<organism evidence="6 7">
    <name type="scientific">Myripristis murdjan</name>
    <name type="common">pinecone soldierfish</name>
    <dbReference type="NCBI Taxonomy" id="586833"/>
    <lineage>
        <taxon>Eukaryota</taxon>
        <taxon>Metazoa</taxon>
        <taxon>Chordata</taxon>
        <taxon>Craniata</taxon>
        <taxon>Vertebrata</taxon>
        <taxon>Euteleostomi</taxon>
        <taxon>Actinopterygii</taxon>
        <taxon>Neopterygii</taxon>
        <taxon>Teleostei</taxon>
        <taxon>Neoteleostei</taxon>
        <taxon>Acanthomorphata</taxon>
        <taxon>Holocentriformes</taxon>
        <taxon>Holocentridae</taxon>
        <taxon>Myripristis</taxon>
    </lineage>
</organism>
<name>A0A667ZGU5_9TELE</name>
<dbReference type="Ensembl" id="ENSMMDT00005038672.1">
    <property type="protein sequence ID" value="ENSMMDP00005037873.1"/>
    <property type="gene ID" value="ENSMMDG00005017646.1"/>
</dbReference>
<sequence>TATWQLPGNYHRGGSVFSPAALQSEAGSRRQALHLARELGCLTSDLSSNPADEDKMAACLRTTPASTLNAAQTKLLAVSGPFQAWSPVSPSAAPSGFHRVDLLLGTSMLDGLISRARRIKDLEALQGRADGKTAFYEALSNSLGGERSSVLLKEAAGWFYSLQHLPSPAGYNLFSRALDNATRDLFIVCPSLQMASHWASSKANVFLYHQPEADAHSRADVSVPLDLQFVFGAPHHPMSLQRFTAEYRRLSLAVMSYVSNFIKTGYTHQLANKSPTKQPNQQLGSMKRHENGLCNHGLRTDACSFWSELAPKLTRQTGEENPGEPAALFPQNRPCSVLFCSVPPAPCDCLFFSPQMNLGRGLCSLC</sequence>
<protein>
    <recommendedName>
        <fullName evidence="5">Carboxylesterase type B domain-containing protein</fullName>
    </recommendedName>
</protein>
<dbReference type="PANTHER" id="PTHR14093:SF19">
    <property type="entry name" value="THYROGLOBULIN"/>
    <property type="match status" value="1"/>
</dbReference>
<dbReference type="AlphaFoldDB" id="A0A667ZGU5"/>
<evidence type="ECO:0000256" key="4">
    <source>
        <dbReference type="ARBA" id="ARBA00023180"/>
    </source>
</evidence>
<accession>A0A667ZGU5</accession>
<dbReference type="InterPro" id="IPR052001">
    <property type="entry name" value="MHC-II_Gamma/Thyroglobulin"/>
</dbReference>
<reference evidence="6" key="3">
    <citation type="submission" date="2025-09" db="UniProtKB">
        <authorList>
            <consortium name="Ensembl"/>
        </authorList>
    </citation>
    <scope>IDENTIFICATION</scope>
</reference>
<evidence type="ECO:0000256" key="1">
    <source>
        <dbReference type="ARBA" id="ARBA00004613"/>
    </source>
</evidence>
<keyword evidence="4" id="KW-0325">Glycoprotein</keyword>
<evidence type="ECO:0000259" key="5">
    <source>
        <dbReference type="Pfam" id="PF00135"/>
    </source>
</evidence>
<dbReference type="Gene3D" id="3.40.50.1820">
    <property type="entry name" value="alpha/beta hydrolase"/>
    <property type="match status" value="1"/>
</dbReference>
<evidence type="ECO:0000256" key="3">
    <source>
        <dbReference type="ARBA" id="ARBA00022729"/>
    </source>
</evidence>
<reference evidence="6" key="2">
    <citation type="submission" date="2025-08" db="UniProtKB">
        <authorList>
            <consortium name="Ensembl"/>
        </authorList>
    </citation>
    <scope>IDENTIFICATION</scope>
</reference>
<reference evidence="6" key="1">
    <citation type="submission" date="2019-06" db="EMBL/GenBank/DDBJ databases">
        <authorList>
            <consortium name="Wellcome Sanger Institute Data Sharing"/>
        </authorList>
    </citation>
    <scope>NUCLEOTIDE SEQUENCE [LARGE SCALE GENOMIC DNA]</scope>
</reference>
<evidence type="ECO:0000313" key="7">
    <source>
        <dbReference type="Proteomes" id="UP000472263"/>
    </source>
</evidence>
<comment type="subcellular location">
    <subcellularLocation>
        <location evidence="1">Secreted</location>
    </subcellularLocation>
</comment>
<proteinExistence type="predicted"/>
<dbReference type="GO" id="GO:0005615">
    <property type="term" value="C:extracellular space"/>
    <property type="evidence" value="ECO:0007669"/>
    <property type="project" value="TreeGrafter"/>
</dbReference>
<dbReference type="Proteomes" id="UP000472263">
    <property type="component" value="Chromosome 16"/>
</dbReference>
<evidence type="ECO:0000313" key="6">
    <source>
        <dbReference type="Ensembl" id="ENSMMDP00005037873.1"/>
    </source>
</evidence>
<feature type="domain" description="Carboxylesterase type B" evidence="5">
    <location>
        <begin position="13"/>
        <end position="306"/>
    </location>
</feature>
<dbReference type="InterPro" id="IPR029058">
    <property type="entry name" value="AB_hydrolase_fold"/>
</dbReference>
<keyword evidence="7" id="KW-1185">Reference proteome</keyword>
<dbReference type="GeneTree" id="ENSGT00940000168460"/>
<dbReference type="InterPro" id="IPR002018">
    <property type="entry name" value="CarbesteraseB"/>
</dbReference>
<dbReference type="Pfam" id="PF00135">
    <property type="entry name" value="COesterase"/>
    <property type="match status" value="1"/>
</dbReference>
<dbReference type="GO" id="GO:0006590">
    <property type="term" value="P:thyroid hormone generation"/>
    <property type="evidence" value="ECO:0007669"/>
    <property type="project" value="TreeGrafter"/>
</dbReference>
<gene>
    <name evidence="6" type="primary">tg</name>
</gene>
<evidence type="ECO:0000256" key="2">
    <source>
        <dbReference type="ARBA" id="ARBA00022525"/>
    </source>
</evidence>
<keyword evidence="2" id="KW-0964">Secreted</keyword>
<dbReference type="SUPFAM" id="SSF53474">
    <property type="entry name" value="alpha/beta-Hydrolases"/>
    <property type="match status" value="1"/>
</dbReference>
<keyword evidence="3" id="KW-0732">Signal</keyword>
<dbReference type="PANTHER" id="PTHR14093">
    <property type="entry name" value="HLA CLASS II GAMMA CHAIN"/>
    <property type="match status" value="1"/>
</dbReference>